<evidence type="ECO:0000256" key="2">
    <source>
        <dbReference type="ARBA" id="ARBA00022951"/>
    </source>
</evidence>
<feature type="compositionally biased region" description="Basic and acidic residues" evidence="3">
    <location>
        <begin position="109"/>
        <end position="118"/>
    </location>
</feature>
<protein>
    <submittedName>
        <fullName evidence="5">Triadin-like</fullName>
    </submittedName>
</protein>
<sequence>MHVQDPDTTKIKSTKGKDVKIPASLRGKEPEIKKDEKMPRAGKEVKPKPPQTQPKKEEKPEPQAKKEVKQEQPVLKLEKIVSHGKPEEKVAKQVKATITEKAVKSKQAKKADQEKESPSIRTEAALEVTGSEKKKIEKYEKERKEKEKSKHPKEEKGKDTRDLPASVKAKEVAEDVSSTRKQKSPISFFQCVYLDGYNGYGFQFPVTPANNPIESPGQRSSPKQKPQGQ</sequence>
<feature type="compositionally biased region" description="Basic and acidic residues" evidence="3">
    <location>
        <begin position="1"/>
        <end position="47"/>
    </location>
</feature>
<gene>
    <name evidence="5" type="primary">LOC132538149</name>
</gene>
<organism evidence="4 5">
    <name type="scientific">Erinaceus europaeus</name>
    <name type="common">Western European hedgehog</name>
    <dbReference type="NCBI Taxonomy" id="9365"/>
    <lineage>
        <taxon>Eukaryota</taxon>
        <taxon>Metazoa</taxon>
        <taxon>Chordata</taxon>
        <taxon>Craniata</taxon>
        <taxon>Vertebrata</taxon>
        <taxon>Euteleostomi</taxon>
        <taxon>Mammalia</taxon>
        <taxon>Eutheria</taxon>
        <taxon>Laurasiatheria</taxon>
        <taxon>Eulipotyphla</taxon>
        <taxon>Erinaceidae</taxon>
        <taxon>Erinaceinae</taxon>
        <taxon>Erinaceus</taxon>
    </lineage>
</organism>
<evidence type="ECO:0000256" key="1">
    <source>
        <dbReference type="ARBA" id="ARBA00004157"/>
    </source>
</evidence>
<dbReference type="Proteomes" id="UP001652624">
    <property type="component" value="Chromosome 4"/>
</dbReference>
<comment type="subcellular location">
    <subcellularLocation>
        <location evidence="1">Sarcoplasmic reticulum membrane</location>
        <topology evidence="1">Single-pass type II membrane protein</topology>
    </subcellularLocation>
</comment>
<feature type="compositionally biased region" description="Basic and acidic residues" evidence="3">
    <location>
        <begin position="130"/>
        <end position="173"/>
    </location>
</feature>
<reference evidence="5" key="1">
    <citation type="submission" date="2025-08" db="UniProtKB">
        <authorList>
            <consortium name="RefSeq"/>
        </authorList>
    </citation>
    <scope>IDENTIFICATION</scope>
</reference>
<evidence type="ECO:0000313" key="4">
    <source>
        <dbReference type="Proteomes" id="UP001652624"/>
    </source>
</evidence>
<proteinExistence type="predicted"/>
<feature type="region of interest" description="Disordered" evidence="3">
    <location>
        <begin position="203"/>
        <end position="229"/>
    </location>
</feature>
<dbReference type="PANTHER" id="PTHR14106">
    <property type="entry name" value="TRIADIN"/>
    <property type="match status" value="1"/>
</dbReference>
<keyword evidence="2" id="KW-0703">Sarcoplasmic reticulum</keyword>
<evidence type="ECO:0000313" key="5">
    <source>
        <dbReference type="RefSeq" id="XP_060046499.1"/>
    </source>
</evidence>
<feature type="compositionally biased region" description="Polar residues" evidence="3">
    <location>
        <begin position="208"/>
        <end position="229"/>
    </location>
</feature>
<dbReference type="PANTHER" id="PTHR14106:SF0">
    <property type="entry name" value="TRIADIN"/>
    <property type="match status" value="1"/>
</dbReference>
<evidence type="ECO:0000256" key="3">
    <source>
        <dbReference type="SAM" id="MobiDB-lite"/>
    </source>
</evidence>
<keyword evidence="4" id="KW-1185">Reference proteome</keyword>
<dbReference type="GeneID" id="132538149"/>
<dbReference type="RefSeq" id="XP_060046499.1">
    <property type="nucleotide sequence ID" value="XM_060190516.1"/>
</dbReference>
<name>A0ABM3XCG9_ERIEU</name>
<dbReference type="InterPro" id="IPR010798">
    <property type="entry name" value="Triadin"/>
</dbReference>
<accession>A0ABM3XCG9</accession>
<feature type="region of interest" description="Disordered" evidence="3">
    <location>
        <begin position="1"/>
        <end position="182"/>
    </location>
</feature>
<feature type="compositionally biased region" description="Basic and acidic residues" evidence="3">
    <location>
        <begin position="54"/>
        <end position="91"/>
    </location>
</feature>